<dbReference type="GO" id="GO:0016620">
    <property type="term" value="F:oxidoreductase activity, acting on the aldehyde or oxo group of donors, NAD or NADP as acceptor"/>
    <property type="evidence" value="ECO:0007669"/>
    <property type="project" value="InterPro"/>
</dbReference>
<feature type="binding site" evidence="13">
    <location>
        <position position="913"/>
    </location>
    <ligand>
        <name>substrate</name>
    </ligand>
</feature>
<comment type="cofactor">
    <cofactor evidence="1 14">
        <name>Ca(2+)</name>
        <dbReference type="ChEBI" id="CHEBI:29108"/>
    </cofactor>
</comment>
<dbReference type="SUPFAM" id="SSF53720">
    <property type="entry name" value="ALDH-like"/>
    <property type="match status" value="1"/>
</dbReference>
<evidence type="ECO:0000256" key="13">
    <source>
        <dbReference type="PIRSR" id="PIRSR605959-2"/>
    </source>
</evidence>
<dbReference type="InterPro" id="IPR036663">
    <property type="entry name" value="Fumarylacetoacetase_C_sf"/>
</dbReference>
<keyword evidence="10" id="KW-0828">Tyrosine catabolism</keyword>
<gene>
    <name evidence="18" type="ORF">G7Y89_g11341</name>
</gene>
<evidence type="ECO:0000256" key="11">
    <source>
        <dbReference type="ARBA" id="ARBA00023232"/>
    </source>
</evidence>
<dbReference type="Gene3D" id="2.30.30.230">
    <property type="entry name" value="Fumarylacetoacetase, N-terminal domain"/>
    <property type="match status" value="1"/>
</dbReference>
<evidence type="ECO:0000259" key="17">
    <source>
        <dbReference type="Pfam" id="PF09298"/>
    </source>
</evidence>
<dbReference type="Gene3D" id="3.40.830.10">
    <property type="entry name" value="LigB-like"/>
    <property type="match status" value="1"/>
</dbReference>
<evidence type="ECO:0000256" key="2">
    <source>
        <dbReference type="ARBA" id="ARBA00001946"/>
    </source>
</evidence>
<keyword evidence="6 14" id="KW-0479">Metal-binding</keyword>
<dbReference type="InterPro" id="IPR036462">
    <property type="entry name" value="Fumarylacetoacetase_N_sf"/>
</dbReference>
<dbReference type="InterPro" id="IPR016161">
    <property type="entry name" value="Ald_DH/histidinol_DH"/>
</dbReference>
<evidence type="ECO:0000256" key="6">
    <source>
        <dbReference type="ARBA" id="ARBA00022723"/>
    </source>
</evidence>
<evidence type="ECO:0000256" key="3">
    <source>
        <dbReference type="ARBA" id="ARBA00004782"/>
    </source>
</evidence>
<organism evidence="18 19">
    <name type="scientific">Cudoniella acicularis</name>
    <dbReference type="NCBI Taxonomy" id="354080"/>
    <lineage>
        <taxon>Eukaryota</taxon>
        <taxon>Fungi</taxon>
        <taxon>Dikarya</taxon>
        <taxon>Ascomycota</taxon>
        <taxon>Pezizomycotina</taxon>
        <taxon>Leotiomycetes</taxon>
        <taxon>Helotiales</taxon>
        <taxon>Tricladiaceae</taxon>
        <taxon>Cudoniella</taxon>
    </lineage>
</organism>
<reference evidence="18 19" key="1">
    <citation type="submission" date="2020-03" db="EMBL/GenBank/DDBJ databases">
        <title>Draft Genome Sequence of Cudoniella acicularis.</title>
        <authorList>
            <person name="Buettner E."/>
            <person name="Kellner H."/>
        </authorList>
    </citation>
    <scope>NUCLEOTIDE SEQUENCE [LARGE SCALE GENOMIC DNA]</scope>
    <source>
        <strain evidence="18 19">DSM 108380</strain>
    </source>
</reference>
<dbReference type="Gene3D" id="3.90.850.10">
    <property type="entry name" value="Fumarylacetoacetase-like, C-terminal domain"/>
    <property type="match status" value="1"/>
</dbReference>
<dbReference type="OrthoDB" id="9971669at2759"/>
<feature type="binding site" evidence="14">
    <location>
        <position position="798"/>
    </location>
    <ligand>
        <name>Ca(2+)</name>
        <dbReference type="ChEBI" id="CHEBI:29108"/>
    </ligand>
</feature>
<dbReference type="InterPro" id="IPR004183">
    <property type="entry name" value="Xdiol_dOase_suB"/>
</dbReference>
<evidence type="ECO:0000256" key="9">
    <source>
        <dbReference type="ARBA" id="ARBA00022842"/>
    </source>
</evidence>
<dbReference type="PANTHER" id="PTHR43069">
    <property type="entry name" value="FUMARYLACETOACETASE"/>
    <property type="match status" value="1"/>
</dbReference>
<comment type="similarity">
    <text evidence="4">Belongs to the FAH family.</text>
</comment>
<feature type="domain" description="Extradiol ring-cleavage dioxygenase class III enzyme subunit B" evidence="16">
    <location>
        <begin position="33"/>
        <end position="205"/>
    </location>
</feature>
<dbReference type="GO" id="GO:0016702">
    <property type="term" value="F:oxidoreductase activity, acting on single donors with incorporation of molecular oxygen, incorporation of two atoms of oxygen"/>
    <property type="evidence" value="ECO:0007669"/>
    <property type="project" value="UniProtKB-ARBA"/>
</dbReference>
<feature type="domain" description="Fumarylacetoacetase-like C-terminal" evidence="15">
    <location>
        <begin position="800"/>
        <end position="1029"/>
    </location>
</feature>
<feature type="binding site" evidence="14">
    <location>
        <position position="927"/>
    </location>
    <ligand>
        <name>Mg(2+)</name>
        <dbReference type="ChEBI" id="CHEBI:18420"/>
    </ligand>
</feature>
<evidence type="ECO:0000256" key="12">
    <source>
        <dbReference type="PIRSR" id="PIRSR605959-1"/>
    </source>
</evidence>
<sequence>MAVKTERNFATKPDSAMLCSQLLTLPTDPTAVFFVGHGSTMMLGEESEPASFWKEMGDEAMGRGIKSIVMMGAHWEALGDEIQVAMNPKPQQTPVAYVAPKRYKNFVLTPDLVLGSKVLSMLQVAGFNAKPNPTFDFIHDTFLILIRMFPHMKTCIPVTAISANARFDPHYHAKVGSILRPLRYENVLIIGSGGTVHNLYCNHWTQMVIHGANFAQPVPPAPWALEFRQAVEDPFTGNSGPVVRRALNRFMKHPRYRDAHGTDGHFMAAIFAAEDKVGRVVISIYFVRRQRFQKYSLDIFEIDSGITTLSEPISPSGSKILKLPSNLISEYHIIYFTEGIPPEARINLPNYQAHGSPGYTRGFASSSMATMTQGQCLLLVDEQQDMDKSFLRSLHFLKLFLTSSLKKWDCLGNILIVGESPAPIASSIIPLIFTIAAGNTAIIILPFETPSVAKVLKAVIKSSVDVEAFAAFAPTSEHSKMELISELSGTKFHGLVCQDTAFLAHIESIGLQTQKKVLLVRSQLAGLMPVIITRHADIRRAAQQLTRCKVSKLTEGCRTCPSYVLVDDSSKSKQPSTTSLNAEKEWDDKGRSQLEFGEMKISVGSRQPIHQGQHLEMLKKLIKDPHNSSSSFPIIPTTSMESSIDLINDFLIFIEILRNSSPLRQTVNCQRPSHLKVKIKMSTVDFPVSNVPYGIISTPENPICRPATIIEDTVLDLSALESLGAFDTIPDYKSFSPTFQAQSLNSFAGLAHSLRLAVRQRIQEIWTTPDLRLQYAPAFHPSAAVINHLPMDTRSYTDYLSSLGHFENIQDILSSPMPRRCPFYHSPLGYYSNSRSIVISGTPIYRFTGMTDGQFQADNVAVVGQAEQFDFELELGIYIGKTSKRGQPIEISKADDYVFGFVLLNDWSARDIQRAESGGPTGPYLAKSAGVTVSPWIITLDALQEARTTRLSNVKAKVPWAEYLQEEGVEKGTFDIRCQANWKRGENDFKVCDTQFAEMYWGYRQLISHQTRNGSQIGVGDLIGTGTMSKFEASESYESHSTYAERVITRATRWAVLVSLSATTTGQRKSMPVKMTREPGYLMAIRFQY</sequence>
<feature type="binding site" evidence="14">
    <location>
        <position position="872"/>
    </location>
    <ligand>
        <name>Ca(2+)</name>
        <dbReference type="ChEBI" id="CHEBI:29108"/>
    </ligand>
</feature>
<comment type="cofactor">
    <cofactor evidence="2 14">
        <name>Mg(2+)</name>
        <dbReference type="ChEBI" id="CHEBI:18420"/>
    </cofactor>
</comment>
<feature type="domain" description="Fumarylacetoacetase N-terminal" evidence="17">
    <location>
        <begin position="690"/>
        <end position="790"/>
    </location>
</feature>
<dbReference type="InterPro" id="IPR016163">
    <property type="entry name" value="Ald_DH_C"/>
</dbReference>
<evidence type="ECO:0000259" key="15">
    <source>
        <dbReference type="Pfam" id="PF01557"/>
    </source>
</evidence>
<dbReference type="GO" id="GO:0008198">
    <property type="term" value="F:ferrous iron binding"/>
    <property type="evidence" value="ECO:0007669"/>
    <property type="project" value="InterPro"/>
</dbReference>
<dbReference type="Proteomes" id="UP000566819">
    <property type="component" value="Unassembled WGS sequence"/>
</dbReference>
<dbReference type="Pfam" id="PF01557">
    <property type="entry name" value="FAA_hydrolase"/>
    <property type="match status" value="1"/>
</dbReference>
<evidence type="ECO:0000256" key="5">
    <source>
        <dbReference type="ARBA" id="ARBA00012094"/>
    </source>
</evidence>
<dbReference type="SUPFAM" id="SSF53213">
    <property type="entry name" value="LigB-like"/>
    <property type="match status" value="1"/>
</dbReference>
<feature type="binding site" evidence="14">
    <location>
        <position position="906"/>
    </location>
    <ligand>
        <name>Mg(2+)</name>
        <dbReference type="ChEBI" id="CHEBI:18420"/>
    </ligand>
</feature>
<dbReference type="CDD" id="cd07363">
    <property type="entry name" value="45_DOPA_Dioxygenase"/>
    <property type="match status" value="1"/>
</dbReference>
<feature type="binding site" evidence="13">
    <location>
        <position position="1027"/>
    </location>
    <ligand>
        <name>substrate</name>
    </ligand>
</feature>
<dbReference type="SUPFAM" id="SSF63433">
    <property type="entry name" value="Fumarylacetoacetate hydrolase, FAH, N-terminal domain"/>
    <property type="match status" value="1"/>
</dbReference>
<dbReference type="SUPFAM" id="SSF56529">
    <property type="entry name" value="FAH"/>
    <property type="match status" value="1"/>
</dbReference>
<evidence type="ECO:0000259" key="16">
    <source>
        <dbReference type="Pfam" id="PF02900"/>
    </source>
</evidence>
<dbReference type="Gene3D" id="3.40.605.10">
    <property type="entry name" value="Aldehyde Dehydrogenase, Chain A, domain 1"/>
    <property type="match status" value="1"/>
</dbReference>
<dbReference type="GO" id="GO:0006559">
    <property type="term" value="P:L-phenylalanine catabolic process"/>
    <property type="evidence" value="ECO:0007669"/>
    <property type="project" value="UniProtKB-KW"/>
</dbReference>
<dbReference type="EC" id="3.7.1.2" evidence="5"/>
<comment type="caution">
    <text evidence="18">The sequence shown here is derived from an EMBL/GenBank/DDBJ whole genome shotgun (WGS) entry which is preliminary data.</text>
</comment>
<evidence type="ECO:0000313" key="19">
    <source>
        <dbReference type="Proteomes" id="UP000566819"/>
    </source>
</evidence>
<dbReference type="PANTHER" id="PTHR43069:SF2">
    <property type="entry name" value="FUMARYLACETOACETASE"/>
    <property type="match status" value="1"/>
</dbReference>
<dbReference type="Pfam" id="PF02900">
    <property type="entry name" value="LigB"/>
    <property type="match status" value="1"/>
</dbReference>
<feature type="active site" description="Proton acceptor" evidence="12">
    <location>
        <position position="805"/>
    </location>
</feature>
<keyword evidence="11" id="KW-0585">Phenylalanine catabolism</keyword>
<dbReference type="GO" id="GO:1902000">
    <property type="term" value="P:homogentisate catabolic process"/>
    <property type="evidence" value="ECO:0007669"/>
    <property type="project" value="TreeGrafter"/>
</dbReference>
<evidence type="ECO:0000256" key="4">
    <source>
        <dbReference type="ARBA" id="ARBA00010211"/>
    </source>
</evidence>
<dbReference type="Gene3D" id="3.40.309.10">
    <property type="entry name" value="Aldehyde Dehydrogenase, Chain A, domain 2"/>
    <property type="match status" value="1"/>
</dbReference>
<evidence type="ECO:0000256" key="8">
    <source>
        <dbReference type="ARBA" id="ARBA00022837"/>
    </source>
</evidence>
<accession>A0A8H4RC47</accession>
<name>A0A8H4RC47_9HELO</name>
<keyword evidence="8 14" id="KW-0106">Calcium</keyword>
<evidence type="ECO:0000256" key="14">
    <source>
        <dbReference type="PIRSR" id="PIRSR605959-3"/>
    </source>
</evidence>
<feature type="binding site" evidence="14">
    <location>
        <position position="906"/>
    </location>
    <ligand>
        <name>Ca(2+)</name>
        <dbReference type="ChEBI" id="CHEBI:29108"/>
    </ligand>
</feature>
<dbReference type="AlphaFoldDB" id="A0A8H4RC47"/>
<dbReference type="InterPro" id="IPR015377">
    <property type="entry name" value="Fumarylacetoacetase_N"/>
</dbReference>
<dbReference type="InterPro" id="IPR014436">
    <property type="entry name" value="Extradiol_dOase_DODA"/>
</dbReference>
<protein>
    <recommendedName>
        <fullName evidence="5">fumarylacetoacetase</fullName>
        <ecNumber evidence="5">3.7.1.2</ecNumber>
    </recommendedName>
</protein>
<dbReference type="EMBL" id="JAAMPI010001080">
    <property type="protein sequence ID" value="KAF4626813.1"/>
    <property type="molecule type" value="Genomic_DNA"/>
</dbReference>
<dbReference type="InterPro" id="IPR005959">
    <property type="entry name" value="Fumarylacetoacetase"/>
</dbReference>
<dbReference type="Pfam" id="PF09298">
    <property type="entry name" value="FAA_hydrolase_N"/>
    <property type="match status" value="1"/>
</dbReference>
<evidence type="ECO:0000256" key="1">
    <source>
        <dbReference type="ARBA" id="ARBA00001913"/>
    </source>
</evidence>
<feature type="binding site" evidence="14">
    <location>
        <position position="874"/>
    </location>
    <ligand>
        <name>Ca(2+)</name>
        <dbReference type="ChEBI" id="CHEBI:29108"/>
    </ligand>
</feature>
<dbReference type="GO" id="GO:0008270">
    <property type="term" value="F:zinc ion binding"/>
    <property type="evidence" value="ECO:0007669"/>
    <property type="project" value="InterPro"/>
</dbReference>
<proteinExistence type="inferred from homology"/>
<keyword evidence="9 14" id="KW-0460">Magnesium</keyword>
<comment type="pathway">
    <text evidence="3">Amino-acid degradation; L-phenylalanine degradation; acetoacetate and fumarate from L-phenylalanine: step 6/6.</text>
</comment>
<evidence type="ECO:0000256" key="7">
    <source>
        <dbReference type="ARBA" id="ARBA00022801"/>
    </source>
</evidence>
<dbReference type="InterPro" id="IPR011234">
    <property type="entry name" value="Fumarylacetoacetase-like_C"/>
</dbReference>
<evidence type="ECO:0000256" key="10">
    <source>
        <dbReference type="ARBA" id="ARBA00022878"/>
    </source>
</evidence>
<keyword evidence="7" id="KW-0378">Hydrolase</keyword>
<evidence type="ECO:0000313" key="18">
    <source>
        <dbReference type="EMBL" id="KAF4626813.1"/>
    </source>
</evidence>
<keyword evidence="19" id="KW-1185">Reference proteome</keyword>
<dbReference type="InterPro" id="IPR016162">
    <property type="entry name" value="Ald_DH_N"/>
</dbReference>
<dbReference type="GO" id="GO:0004334">
    <property type="term" value="F:fumarylacetoacetase activity"/>
    <property type="evidence" value="ECO:0007669"/>
    <property type="project" value="UniProtKB-EC"/>
</dbReference>
<dbReference type="GO" id="GO:0006572">
    <property type="term" value="P:L-tyrosine catabolic process"/>
    <property type="evidence" value="ECO:0007669"/>
    <property type="project" value="UniProtKB-KW"/>
</dbReference>